<comment type="caution">
    <text evidence="1">The sequence shown here is derived from an EMBL/GenBank/DDBJ whole genome shotgun (WGS) entry which is preliminary data.</text>
</comment>
<sequence length="200" mass="23489">MKKIFLLFILSLLYIVVTNGIRFYSYMESSSVAEWIDRFPEAVETFQTTDIDSMEITEEPMPQVAQERTKESHETDSPVAAIKEPNEISSYDIKFEQLHQQTLTEIKELADEFKDDLADQENALSQSMLFFKYEKKAREFEEEIDNRFDEFLTELKENTDIDEGKRLEKKYTSKYEQAKKKLVERVMEKAGELFTAGEAE</sequence>
<proteinExistence type="predicted"/>
<organism evidence="1 2">
    <name type="scientific">Allobacillus halotolerans</name>
    <dbReference type="NCBI Taxonomy" id="570278"/>
    <lineage>
        <taxon>Bacteria</taxon>
        <taxon>Bacillati</taxon>
        <taxon>Bacillota</taxon>
        <taxon>Bacilli</taxon>
        <taxon>Bacillales</taxon>
        <taxon>Bacillaceae</taxon>
        <taxon>Allobacillus</taxon>
    </lineage>
</organism>
<gene>
    <name evidence="1" type="ORF">KQ486_10700</name>
</gene>
<dbReference type="Proteomes" id="UP000812672">
    <property type="component" value="Unassembled WGS sequence"/>
</dbReference>
<dbReference type="EMBL" id="JAHLZF010000016">
    <property type="protein sequence ID" value="MBU6081482.1"/>
    <property type="molecule type" value="Genomic_DNA"/>
</dbReference>
<dbReference type="RefSeq" id="WP_216687626.1">
    <property type="nucleotide sequence ID" value="NZ_CAUPKR010000026.1"/>
</dbReference>
<accession>A0ABS6GQV0</accession>
<name>A0ABS6GQV0_9BACI</name>
<evidence type="ECO:0000313" key="1">
    <source>
        <dbReference type="EMBL" id="MBU6081482.1"/>
    </source>
</evidence>
<evidence type="ECO:0000313" key="2">
    <source>
        <dbReference type="Proteomes" id="UP000812672"/>
    </source>
</evidence>
<reference evidence="1 2" key="1">
    <citation type="journal article" date="2011" name="Int. J. Syst. Evol. Microbiol.">
        <title>Allobacillus halotolerans gen. nov., sp. nov. isolated from shrimp paste.</title>
        <authorList>
            <person name="Sheu S.Y."/>
            <person name="Arun A.B."/>
            <person name="Jiang S.R."/>
            <person name="Young C.C."/>
            <person name="Chen W.M."/>
        </authorList>
    </citation>
    <scope>NUCLEOTIDE SEQUENCE [LARGE SCALE GENOMIC DNA]</scope>
    <source>
        <strain evidence="1 2">LMG 24826</strain>
    </source>
</reference>
<keyword evidence="2" id="KW-1185">Reference proteome</keyword>
<protein>
    <submittedName>
        <fullName evidence="1">Uncharacterized protein</fullName>
    </submittedName>
</protein>